<evidence type="ECO:0008006" key="3">
    <source>
        <dbReference type="Google" id="ProtNLM"/>
    </source>
</evidence>
<dbReference type="EMBL" id="BMNJ01000008">
    <property type="protein sequence ID" value="GGP00040.1"/>
    <property type="molecule type" value="Genomic_DNA"/>
</dbReference>
<dbReference type="Gene3D" id="3.40.50.10140">
    <property type="entry name" value="Toll/interleukin-1 receptor homology (TIR) domain"/>
    <property type="match status" value="1"/>
</dbReference>
<dbReference type="InterPro" id="IPR035897">
    <property type="entry name" value="Toll_tir_struct_dom_sf"/>
</dbReference>
<proteinExistence type="predicted"/>
<organism evidence="1 2">
    <name type="scientific">Actinomyces gaoshouyii</name>
    <dbReference type="NCBI Taxonomy" id="1960083"/>
    <lineage>
        <taxon>Bacteria</taxon>
        <taxon>Bacillati</taxon>
        <taxon>Actinomycetota</taxon>
        <taxon>Actinomycetes</taxon>
        <taxon>Actinomycetales</taxon>
        <taxon>Actinomycetaceae</taxon>
        <taxon>Actinomyces</taxon>
    </lineage>
</organism>
<gene>
    <name evidence="1" type="ORF">GCM10011612_18750</name>
</gene>
<reference evidence="1" key="1">
    <citation type="journal article" date="2014" name="Int. J. Syst. Evol. Microbiol.">
        <title>Complete genome sequence of Corynebacterium casei LMG S-19264T (=DSM 44701T), isolated from a smear-ripened cheese.</title>
        <authorList>
            <consortium name="US DOE Joint Genome Institute (JGI-PGF)"/>
            <person name="Walter F."/>
            <person name="Albersmeier A."/>
            <person name="Kalinowski J."/>
            <person name="Ruckert C."/>
        </authorList>
    </citation>
    <scope>NUCLEOTIDE SEQUENCE</scope>
    <source>
        <strain evidence="1">CGMCC 4.7372</strain>
    </source>
</reference>
<name>A0A8H9LJD8_9ACTO</name>
<dbReference type="InterPro" id="IPR041160">
    <property type="entry name" value="LD_cluster2"/>
</dbReference>
<reference evidence="1" key="2">
    <citation type="submission" date="2020-09" db="EMBL/GenBank/DDBJ databases">
        <authorList>
            <person name="Sun Q."/>
            <person name="Zhou Y."/>
        </authorList>
    </citation>
    <scope>NUCLEOTIDE SEQUENCE</scope>
    <source>
        <strain evidence="1">CGMCC 4.7372</strain>
    </source>
</reference>
<evidence type="ECO:0000313" key="2">
    <source>
        <dbReference type="Proteomes" id="UP000614239"/>
    </source>
</evidence>
<dbReference type="AlphaFoldDB" id="A0A8H9LJD8"/>
<sequence length="656" mass="72768">MPAGDSFPPAAQFTIVIPVIDTPLVRATLRDDCPWSLYLKDTLTIDNNGTSHRYVIPIIVDGASPSRGPLADLINRLQGIRINTHKSSDELISPDHPASTKESNRSWIDHLYLEREVSQAIIQLISPDWRIDRPLKVFISHTKKKNSEEMNVARLVKEIIDDTHLEFFFDESSIQTCDEWGKELRNKAGSCALLMIRTDLYASRLWTQEEVLLAKEHDVPIVSLSALILGEERGSFLMDHLPTVAFSQSDAHGSVARALCRLVDEALKRTLWMLQTSFTTVAGFDWKPVHAPEPTTVISWLKNHPRTDPHLWIIHPDPPLTRHEKKLIRDMCELAGFNDNTQLDIVTPREFLSRGGAFHPGQDPSIETGEHTLSGRRLGISVSPSEDLERLGLSESHLDYAVSELAQLTFLHGGTLVYGGRIKRDPHDMTTFMAEQAERYATTTGGSAFENLQPWSEFLAATKEDLREFEDRIQNVGSLWIAFGDKKLSLAEANRHRLSYGNGDTLDHMRTLTEMRLLAASTTDARVLIGGRLQRSCYAVSPGTLEETYLQLQADRPVYICGGFGGIGAVVAKAVGLPTPDGYTAAIPDETGDTKRMLASISEKWWSIDTGLSEAELTDLAVSHHPSTIAGLILRGMNRLANNASNDPTGVPHGGE</sequence>
<comment type="caution">
    <text evidence="1">The sequence shown here is derived from an EMBL/GenBank/DDBJ whole genome shotgun (WGS) entry which is preliminary data.</text>
</comment>
<dbReference type="Proteomes" id="UP000614239">
    <property type="component" value="Unassembled WGS sequence"/>
</dbReference>
<keyword evidence="2" id="KW-1185">Reference proteome</keyword>
<dbReference type="Pfam" id="PF18163">
    <property type="entry name" value="LD_cluster2"/>
    <property type="match status" value="1"/>
</dbReference>
<accession>A0A8H9LJD8</accession>
<evidence type="ECO:0000313" key="1">
    <source>
        <dbReference type="EMBL" id="GGP00040.1"/>
    </source>
</evidence>
<protein>
    <recommendedName>
        <fullName evidence="3">TIR domain-containing protein</fullName>
    </recommendedName>
</protein>